<evidence type="ECO:0000313" key="1">
    <source>
        <dbReference type="EMBL" id="UPT90399.1"/>
    </source>
</evidence>
<proteinExistence type="predicted"/>
<organism evidence="1 2">
    <name type="scientific">Bradyrhizobium barranii subsp. apii</name>
    <dbReference type="NCBI Taxonomy" id="2819348"/>
    <lineage>
        <taxon>Bacteria</taxon>
        <taxon>Pseudomonadati</taxon>
        <taxon>Pseudomonadota</taxon>
        <taxon>Alphaproteobacteria</taxon>
        <taxon>Hyphomicrobiales</taxon>
        <taxon>Nitrobacteraceae</taxon>
        <taxon>Bradyrhizobium</taxon>
        <taxon>Bradyrhizobium barranii</taxon>
    </lineage>
</organism>
<reference evidence="1" key="1">
    <citation type="journal article" date="2017" name="Syst. Appl. Microbiol.">
        <title>Soybeans inoculated with root zone soils of Canadian native legumes harbour diverse and novel Bradyrhizobium spp. that possess agricultural potential.</title>
        <authorList>
            <person name="Bromfield E.S.P."/>
            <person name="Cloutier S."/>
            <person name="Tambong J.T."/>
            <person name="Tran Thi T.V."/>
        </authorList>
    </citation>
    <scope>NUCLEOTIDE SEQUENCE</scope>
    <source>
        <strain evidence="1">1S5</strain>
    </source>
</reference>
<protein>
    <submittedName>
        <fullName evidence="1">Uncharacterized protein</fullName>
    </submittedName>
</protein>
<dbReference type="RefSeq" id="WP_166099689.1">
    <property type="nucleotide sequence ID" value="NZ_CP096255.1"/>
</dbReference>
<name>A0A8T5VQ58_9BRAD</name>
<accession>A0A8T5VQ58</accession>
<sequence length="422" mass="46997">MDVLVARPGTFDFNRINLLRVAQVALATTALLVFIFIRNDRLVLSPELWAEDFNIYLVEDRLFGYRALLLPYNGFVQLCCRIVAFISGFASLEIIPRLYASFFMISIIWTAALAFVSTAFQGWGKTAAVLALVASPVGSEVFYGMCYMQWVMGPAVALALYERNPTRDHGIALASTFALVGLSSPFTIIAAPLVAFKVFTERTLYSKALAVITALAGLVQISHVVKRASGTAAAGTLSEKTDYFTSIFFRWITGYEDISTRAATSISIAVALAGIWFLWQNKKVAARPTIYFLAFGLTLLAVSCFTAPPLDHVNQYQNYGRYFYIPLVLVIWTIISVLRSANLRHFTLMAALLWLFSVNVTHGIGDHIVDVKWAASTHCLRTQQYCEMEINPTVLGPRSAPTDYQLLTLAKEERQKFKAMLR</sequence>
<dbReference type="EMBL" id="CP096255">
    <property type="protein sequence ID" value="UPT90399.1"/>
    <property type="molecule type" value="Genomic_DNA"/>
</dbReference>
<reference evidence="1" key="2">
    <citation type="submission" date="2022-04" db="EMBL/GenBank/DDBJ databases">
        <authorList>
            <person name="Bromfield E.S.P."/>
            <person name="Cloutier S."/>
        </authorList>
    </citation>
    <scope>NUCLEOTIDE SEQUENCE</scope>
    <source>
        <strain evidence="1">1S5</strain>
    </source>
</reference>
<dbReference type="AlphaFoldDB" id="A0A8T5VQ58"/>
<dbReference type="Proteomes" id="UP000551709">
    <property type="component" value="Chromosome"/>
</dbReference>
<evidence type="ECO:0000313" key="2">
    <source>
        <dbReference type="Proteomes" id="UP000551709"/>
    </source>
</evidence>
<gene>
    <name evidence="1" type="ORF">HAP41_0000016575</name>
</gene>